<dbReference type="PANTHER" id="PTHR11113:SF2">
    <property type="entry name" value="ADENINE DEAMINASE"/>
    <property type="match status" value="1"/>
</dbReference>
<evidence type="ECO:0000313" key="9">
    <source>
        <dbReference type="EMBL" id="EUJ39742.1"/>
    </source>
</evidence>
<evidence type="ECO:0000259" key="8">
    <source>
        <dbReference type="Pfam" id="PF13382"/>
    </source>
</evidence>
<feature type="domain" description="Adenine deaminase C-terminal" evidence="8">
    <location>
        <begin position="401"/>
        <end position="568"/>
    </location>
</feature>
<proteinExistence type="inferred from homology"/>
<comment type="similarity">
    <text evidence="1 6">Belongs to the metallo-dependent hydrolases superfamily. Adenine deaminase family.</text>
</comment>
<dbReference type="PANTHER" id="PTHR11113">
    <property type="entry name" value="N-ACETYLGLUCOSAMINE-6-PHOSPHATE DEACETYLASE"/>
    <property type="match status" value="1"/>
</dbReference>
<keyword evidence="10" id="KW-1185">Reference proteome</keyword>
<dbReference type="PATRIC" id="fig|1265861.3.peg.1347"/>
<dbReference type="EC" id="3.5.4.2" evidence="2 6"/>
<reference evidence="9 10" key="1">
    <citation type="submission" date="2012-12" db="EMBL/GenBank/DDBJ databases">
        <title>Novel taxa of Listeriaceae from agricultural environments in the United States.</title>
        <authorList>
            <person name="den Bakker H.C."/>
            <person name="Allred A."/>
            <person name="Warchocki S."/>
            <person name="Wright E.M."/>
            <person name="Burrell A."/>
            <person name="Nightingale K.K."/>
            <person name="Kephart D."/>
            <person name="Wiedmann M."/>
        </authorList>
    </citation>
    <scope>NUCLEOTIDE SEQUENCE [LARGE SCALE GENOMIC DNA]</scope>
    <source>
        <strain evidence="9 10">FSL F6-1037</strain>
    </source>
</reference>
<evidence type="ECO:0000256" key="2">
    <source>
        <dbReference type="ARBA" id="ARBA00012782"/>
    </source>
</evidence>
<dbReference type="Pfam" id="PF01979">
    <property type="entry name" value="Amidohydro_1"/>
    <property type="match status" value="1"/>
</dbReference>
<keyword evidence="4 6" id="KW-0464">Manganese</keyword>
<dbReference type="InterPro" id="IPR006680">
    <property type="entry name" value="Amidohydro-rel"/>
</dbReference>
<dbReference type="GO" id="GO:0000034">
    <property type="term" value="F:adenine deaminase activity"/>
    <property type="evidence" value="ECO:0007669"/>
    <property type="project" value="UniProtKB-UniRule"/>
</dbReference>
<dbReference type="NCBIfam" id="TIGR01178">
    <property type="entry name" value="ade"/>
    <property type="match status" value="1"/>
</dbReference>
<evidence type="ECO:0000256" key="3">
    <source>
        <dbReference type="ARBA" id="ARBA00022801"/>
    </source>
</evidence>
<dbReference type="GO" id="GO:0006146">
    <property type="term" value="P:adenine catabolic process"/>
    <property type="evidence" value="ECO:0007669"/>
    <property type="project" value="InterPro"/>
</dbReference>
<dbReference type="AlphaFoldDB" id="W7CRN0"/>
<dbReference type="SUPFAM" id="SSF51338">
    <property type="entry name" value="Composite domain of metallo-dependent hydrolases"/>
    <property type="match status" value="1"/>
</dbReference>
<dbReference type="Gene3D" id="3.20.20.140">
    <property type="entry name" value="Metal-dependent hydrolases"/>
    <property type="match status" value="1"/>
</dbReference>
<evidence type="ECO:0000259" key="7">
    <source>
        <dbReference type="Pfam" id="PF01979"/>
    </source>
</evidence>
<protein>
    <recommendedName>
        <fullName evidence="2 6">Adenine deaminase</fullName>
        <shortName evidence="6">Adenase</shortName>
        <shortName evidence="6">Adenine aminase</shortName>
        <ecNumber evidence="2 6">3.5.4.2</ecNumber>
    </recommendedName>
</protein>
<dbReference type="InterPro" id="IPR026912">
    <property type="entry name" value="Adenine_deam_C"/>
</dbReference>
<dbReference type="Proteomes" id="UP000019243">
    <property type="component" value="Unassembled WGS sequence"/>
</dbReference>
<evidence type="ECO:0000256" key="4">
    <source>
        <dbReference type="ARBA" id="ARBA00023211"/>
    </source>
</evidence>
<dbReference type="InterPro" id="IPR011059">
    <property type="entry name" value="Metal-dep_hydrolase_composite"/>
</dbReference>
<gene>
    <name evidence="6" type="primary">ade</name>
    <name evidence="9" type="ORF">BCAMP_06785</name>
</gene>
<dbReference type="RefSeq" id="WP_035314527.1">
    <property type="nucleotide sequence ID" value="NZ_AODH01000024.1"/>
</dbReference>
<comment type="catalytic activity">
    <reaction evidence="5 6">
        <text>adenine + H2O + H(+) = hypoxanthine + NH4(+)</text>
        <dbReference type="Rhea" id="RHEA:23688"/>
        <dbReference type="ChEBI" id="CHEBI:15377"/>
        <dbReference type="ChEBI" id="CHEBI:15378"/>
        <dbReference type="ChEBI" id="CHEBI:16708"/>
        <dbReference type="ChEBI" id="CHEBI:17368"/>
        <dbReference type="ChEBI" id="CHEBI:28938"/>
        <dbReference type="EC" id="3.5.4.2"/>
    </reaction>
</comment>
<evidence type="ECO:0000313" key="10">
    <source>
        <dbReference type="Proteomes" id="UP000019243"/>
    </source>
</evidence>
<keyword evidence="3 6" id="KW-0378">Hydrolase</keyword>
<dbReference type="CDD" id="cd01295">
    <property type="entry name" value="AdeC"/>
    <property type="match status" value="1"/>
</dbReference>
<name>W7CRN0_9LIST</name>
<comment type="cofactor">
    <cofactor evidence="6">
        <name>Mn(2+)</name>
        <dbReference type="ChEBI" id="CHEBI:29035"/>
    </cofactor>
</comment>
<comment type="caution">
    <text evidence="9">The sequence shown here is derived from an EMBL/GenBank/DDBJ whole genome shotgun (WGS) entry which is preliminary data.</text>
</comment>
<dbReference type="InterPro" id="IPR006679">
    <property type="entry name" value="Adenine_deam"/>
</dbReference>
<evidence type="ECO:0000256" key="1">
    <source>
        <dbReference type="ARBA" id="ARBA00006773"/>
    </source>
</evidence>
<dbReference type="Gene3D" id="2.30.40.10">
    <property type="entry name" value="Urease, subunit C, domain 1"/>
    <property type="match status" value="1"/>
</dbReference>
<accession>W7CRN0</accession>
<organism evidence="9 10">
    <name type="scientific">Brochothrix campestris FSL F6-1037</name>
    <dbReference type="NCBI Taxonomy" id="1265861"/>
    <lineage>
        <taxon>Bacteria</taxon>
        <taxon>Bacillati</taxon>
        <taxon>Bacillota</taxon>
        <taxon>Bacilli</taxon>
        <taxon>Bacillales</taxon>
        <taxon>Listeriaceae</taxon>
        <taxon>Brochothrix</taxon>
    </lineage>
</organism>
<dbReference type="HAMAP" id="MF_01518">
    <property type="entry name" value="Adenine_deamin"/>
    <property type="match status" value="1"/>
</dbReference>
<sequence>MITKSSIQQRVAAATKTVIADLVIKNGQVFNVFDGTWLQQDIAIANETIIGFGHYEAQETIDATGKYIVPGFIDSHVHIESSNVTPQEMGRILLQNGVTSIVTDPHEIANVAGVKGIEFMIKDGEKSKLDTYFMLPSSVPAVSFEHAGAILKASDLKPLYREQSVIGLAEVMDYPAVFGAASDMIEKVTDALDAGGHADGHGAGLTPEQVNVYMAAGIRTDHESTTVEEARARLQAGMYVFIREGTITRDTLNVIDAVTPQNARRFSFCTDDKLINDLIDEGSINYSIKLAIETGITPEIAYQMASLNAAEAHQLQHIGAIAAGYQADLVILDNPKTVAINRVIKRGQAVVVNGTRQEDYFVHEPSAFESPAIVHNVTATDLKLPLQNGAVHVIEIQPNHVETNHLELQVTPQNGQFEADLTQDIVKMVVVERHQGTGCVGIGLVKGFELKAGAFATTVAHDSHNIVAVGTSDEAILKAIEQVTTIKGGVAMIDANLNVIAQMPLPIAGLLSDQPYERVNEQLQALQAGFETLSTARGFDPVLTLSFLTLPVIPSLKLTDQGYYDFHQEQFIAVEKKG</sequence>
<feature type="domain" description="Amidohydrolase-related" evidence="7">
    <location>
        <begin position="67"/>
        <end position="350"/>
    </location>
</feature>
<dbReference type="Pfam" id="PF13382">
    <property type="entry name" value="Adenine_deam_C"/>
    <property type="match status" value="1"/>
</dbReference>
<dbReference type="EMBL" id="AODH01000024">
    <property type="protein sequence ID" value="EUJ39742.1"/>
    <property type="molecule type" value="Genomic_DNA"/>
</dbReference>
<evidence type="ECO:0000256" key="5">
    <source>
        <dbReference type="ARBA" id="ARBA00047720"/>
    </source>
</evidence>
<dbReference type="SUPFAM" id="SSF51556">
    <property type="entry name" value="Metallo-dependent hydrolases"/>
    <property type="match status" value="1"/>
</dbReference>
<dbReference type="STRING" id="1265861.BCAMP_06785"/>
<dbReference type="InterPro" id="IPR032466">
    <property type="entry name" value="Metal_Hydrolase"/>
</dbReference>
<evidence type="ECO:0000256" key="6">
    <source>
        <dbReference type="HAMAP-Rule" id="MF_01518"/>
    </source>
</evidence>
<dbReference type="OrthoDB" id="9775607at2"/>